<evidence type="ECO:0000313" key="2">
    <source>
        <dbReference type="Proteomes" id="UP001320899"/>
    </source>
</evidence>
<dbReference type="RefSeq" id="WP_263828032.1">
    <property type="nucleotide sequence ID" value="NZ_JAOWLB010000004.1"/>
</dbReference>
<name>A0ABT3AHT4_9RHOB</name>
<reference evidence="1 2" key="1">
    <citation type="submission" date="2022-10" db="EMBL/GenBank/DDBJ databases">
        <title>Ruegeria sp. nov., isolated from ocean surface sediments.</title>
        <authorList>
            <person name="He W."/>
            <person name="Xue H.-P."/>
            <person name="Zhang D.-F."/>
        </authorList>
    </citation>
    <scope>NUCLEOTIDE SEQUENCE [LARGE SCALE GENOMIC DNA]</scope>
    <source>
        <strain evidence="1 2">XHP0148</strain>
    </source>
</reference>
<comment type="caution">
    <text evidence="1">The sequence shown here is derived from an EMBL/GenBank/DDBJ whole genome shotgun (WGS) entry which is preliminary data.</text>
</comment>
<accession>A0ABT3AHT4</accession>
<proteinExistence type="predicted"/>
<dbReference type="Proteomes" id="UP001320899">
    <property type="component" value="Unassembled WGS sequence"/>
</dbReference>
<gene>
    <name evidence="1" type="ORF">OE747_07765</name>
</gene>
<dbReference type="EMBL" id="JAOWLB010000004">
    <property type="protein sequence ID" value="MCV2888234.1"/>
    <property type="molecule type" value="Genomic_DNA"/>
</dbReference>
<evidence type="ECO:0000313" key="1">
    <source>
        <dbReference type="EMBL" id="MCV2888234.1"/>
    </source>
</evidence>
<protein>
    <submittedName>
        <fullName evidence="1">Uncharacterized protein</fullName>
    </submittedName>
</protein>
<keyword evidence="2" id="KW-1185">Reference proteome</keyword>
<organism evidence="1 2">
    <name type="scientific">Ruegeria aquimaris</name>
    <dbReference type="NCBI Taxonomy" id="2984333"/>
    <lineage>
        <taxon>Bacteria</taxon>
        <taxon>Pseudomonadati</taxon>
        <taxon>Pseudomonadota</taxon>
        <taxon>Alphaproteobacteria</taxon>
        <taxon>Rhodobacterales</taxon>
        <taxon>Roseobacteraceae</taxon>
        <taxon>Ruegeria</taxon>
    </lineage>
</organism>
<sequence>MRLHEFADEAANLARGTGIERLAGFDKGVPLFLIQPQNKLRILGRSVFSVFLAHESIRAVEDLAYALYIQCIEYVGAPHRNKKTEAIAMNLHTAQSLLIQDRRDWVKPHLSWLPATLYRSFASLKTRR</sequence>